<gene>
    <name evidence="1" type="ORF">PBT88_00090</name>
</gene>
<name>A0ABY7NNP5_9SPHN</name>
<organism evidence="1 2">
    <name type="scientific">Sphingomonas abietis</name>
    <dbReference type="NCBI Taxonomy" id="3012344"/>
    <lineage>
        <taxon>Bacteria</taxon>
        <taxon>Pseudomonadati</taxon>
        <taxon>Pseudomonadota</taxon>
        <taxon>Alphaproteobacteria</taxon>
        <taxon>Sphingomonadales</taxon>
        <taxon>Sphingomonadaceae</taxon>
        <taxon>Sphingomonas</taxon>
    </lineage>
</organism>
<dbReference type="EMBL" id="CP115174">
    <property type="protein sequence ID" value="WBO22595.1"/>
    <property type="molecule type" value="Genomic_DNA"/>
</dbReference>
<reference evidence="1 2" key="1">
    <citation type="submission" date="2022-12" db="EMBL/GenBank/DDBJ databases">
        <title>Sphingomonas abieness sp. nov., an endophytic bacterium isolated from Abies koreana.</title>
        <authorList>
            <person name="Jiang L."/>
            <person name="Lee J."/>
        </authorList>
    </citation>
    <scope>NUCLEOTIDE SEQUENCE [LARGE SCALE GENOMIC DNA]</scope>
    <source>
        <strain evidence="2">PAMB 00755</strain>
    </source>
</reference>
<sequence>MTPRLTSRIEVSALIRRMEGQGGTGIVVAKGDGEAGAILLVLTDRGVPKTLLERTLDISGAYRWQATGPQNIEVSEELDRYIQRRRGYDADLWVVELDIAGVERFAAEMTSAG</sequence>
<dbReference type="InterPro" id="IPR009964">
    <property type="entry name" value="DUF1491"/>
</dbReference>
<proteinExistence type="predicted"/>
<dbReference type="Pfam" id="PF07372">
    <property type="entry name" value="DUF1491"/>
    <property type="match status" value="1"/>
</dbReference>
<keyword evidence="2" id="KW-1185">Reference proteome</keyword>
<dbReference type="Gene3D" id="3.40.1530.20">
    <property type="entry name" value="Protein of unknown function (DUF1491)"/>
    <property type="match status" value="1"/>
</dbReference>
<dbReference type="Proteomes" id="UP001210865">
    <property type="component" value="Chromosome"/>
</dbReference>
<accession>A0ABY7NNP5</accession>
<protein>
    <submittedName>
        <fullName evidence="1">DUF1491 family protein</fullName>
    </submittedName>
</protein>
<evidence type="ECO:0000313" key="1">
    <source>
        <dbReference type="EMBL" id="WBO22595.1"/>
    </source>
</evidence>
<dbReference type="RefSeq" id="WP_270077237.1">
    <property type="nucleotide sequence ID" value="NZ_CP115174.1"/>
</dbReference>
<evidence type="ECO:0000313" key="2">
    <source>
        <dbReference type="Proteomes" id="UP001210865"/>
    </source>
</evidence>